<dbReference type="PRINTS" id="PR00081">
    <property type="entry name" value="GDHRDH"/>
</dbReference>
<organism evidence="1 2">
    <name type="scientific">Pacificibacter maritimus</name>
    <dbReference type="NCBI Taxonomy" id="762213"/>
    <lineage>
        <taxon>Bacteria</taxon>
        <taxon>Pseudomonadati</taxon>
        <taxon>Pseudomonadota</taxon>
        <taxon>Alphaproteobacteria</taxon>
        <taxon>Rhodobacterales</taxon>
        <taxon>Roseobacteraceae</taxon>
        <taxon>Pacificibacter</taxon>
    </lineage>
</organism>
<dbReference type="OrthoDB" id="9785826at2"/>
<dbReference type="GO" id="GO:0016491">
    <property type="term" value="F:oxidoreductase activity"/>
    <property type="evidence" value="ECO:0007669"/>
    <property type="project" value="TreeGrafter"/>
</dbReference>
<sequence>MQVLIVGDTGGIGGAVAALLRHQGHYVLGLSRSADGMDLRDPDSIDAVFEKVEGPFDLVVIATGQLHGAGNAPEKSLKALTVQAMADQFAVNTIGPAMILRQLPRILPKNHPSKVAVLTARVGSIGDNNMGGWYSYRAAKAATNQVVRSAAIELGRSHKQACVIAYHPGTVATAFTANYQAAHNTVSPDQAAQNMMQVLDQLTPAETGGFYDWAGQVVPW</sequence>
<dbReference type="PANTHER" id="PTHR43544">
    <property type="entry name" value="SHORT-CHAIN DEHYDROGENASE/REDUCTASE"/>
    <property type="match status" value="1"/>
</dbReference>
<evidence type="ECO:0000313" key="2">
    <source>
        <dbReference type="Proteomes" id="UP000269689"/>
    </source>
</evidence>
<protein>
    <submittedName>
        <fullName evidence="1">Short-subunit dehydrogenase</fullName>
    </submittedName>
</protein>
<dbReference type="GO" id="GO:0005737">
    <property type="term" value="C:cytoplasm"/>
    <property type="evidence" value="ECO:0007669"/>
    <property type="project" value="TreeGrafter"/>
</dbReference>
<comment type="caution">
    <text evidence="1">The sequence shown here is derived from an EMBL/GenBank/DDBJ whole genome shotgun (WGS) entry which is preliminary data.</text>
</comment>
<dbReference type="Gene3D" id="3.40.50.720">
    <property type="entry name" value="NAD(P)-binding Rossmann-like Domain"/>
    <property type="match status" value="1"/>
</dbReference>
<dbReference type="RefSeq" id="WP_123792886.1">
    <property type="nucleotide sequence ID" value="NZ_RKQK01000002.1"/>
</dbReference>
<gene>
    <name evidence="1" type="ORF">EDD53_1856</name>
</gene>
<name>A0A3N4UR64_9RHOB</name>
<keyword evidence="2" id="KW-1185">Reference proteome</keyword>
<evidence type="ECO:0000313" key="1">
    <source>
        <dbReference type="EMBL" id="RPE67447.1"/>
    </source>
</evidence>
<dbReference type="EMBL" id="RKQK01000002">
    <property type="protein sequence ID" value="RPE67447.1"/>
    <property type="molecule type" value="Genomic_DNA"/>
</dbReference>
<dbReference type="SUPFAM" id="SSF51735">
    <property type="entry name" value="NAD(P)-binding Rossmann-fold domains"/>
    <property type="match status" value="1"/>
</dbReference>
<dbReference type="InterPro" id="IPR036291">
    <property type="entry name" value="NAD(P)-bd_dom_sf"/>
</dbReference>
<dbReference type="Proteomes" id="UP000269689">
    <property type="component" value="Unassembled WGS sequence"/>
</dbReference>
<dbReference type="Pfam" id="PF13561">
    <property type="entry name" value="adh_short_C2"/>
    <property type="match status" value="1"/>
</dbReference>
<dbReference type="PANTHER" id="PTHR43544:SF12">
    <property type="entry name" value="NAD(P)-BINDING ROSSMANN-FOLD SUPERFAMILY PROTEIN"/>
    <property type="match status" value="1"/>
</dbReference>
<dbReference type="InterPro" id="IPR051468">
    <property type="entry name" value="Fungal_SecMetab_SDRs"/>
</dbReference>
<dbReference type="InterPro" id="IPR002347">
    <property type="entry name" value="SDR_fam"/>
</dbReference>
<dbReference type="AlphaFoldDB" id="A0A3N4UR64"/>
<accession>A0A3N4UR64</accession>
<reference evidence="1 2" key="1">
    <citation type="submission" date="2018-11" db="EMBL/GenBank/DDBJ databases">
        <title>Genomic Encyclopedia of Type Strains, Phase IV (KMG-IV): sequencing the most valuable type-strain genomes for metagenomic binning, comparative biology and taxonomic classification.</title>
        <authorList>
            <person name="Goeker M."/>
        </authorList>
    </citation>
    <scope>NUCLEOTIDE SEQUENCE [LARGE SCALE GENOMIC DNA]</scope>
    <source>
        <strain evidence="1 2">DSM 104731</strain>
    </source>
</reference>
<proteinExistence type="predicted"/>